<dbReference type="GO" id="GO:0043252">
    <property type="term" value="P:sodium-independent organic anion transport"/>
    <property type="evidence" value="ECO:0007669"/>
    <property type="project" value="TreeGrafter"/>
</dbReference>
<accession>A0A0N4WL11</accession>
<evidence type="ECO:0000313" key="3">
    <source>
        <dbReference type="Proteomes" id="UP000268014"/>
    </source>
</evidence>
<dbReference type="Proteomes" id="UP000268014">
    <property type="component" value="Unassembled WGS sequence"/>
</dbReference>
<feature type="transmembrane region" description="Helical" evidence="1">
    <location>
        <begin position="69"/>
        <end position="90"/>
    </location>
</feature>
<proteinExistence type="predicted"/>
<dbReference type="EMBL" id="UZAF01017667">
    <property type="protein sequence ID" value="VDO43870.1"/>
    <property type="molecule type" value="Genomic_DNA"/>
</dbReference>
<gene>
    <name evidence="2" type="ORF">HPLM_LOCUS11797</name>
</gene>
<keyword evidence="1" id="KW-1133">Transmembrane helix</keyword>
<keyword evidence="3" id="KW-1185">Reference proteome</keyword>
<dbReference type="AlphaFoldDB" id="A0A0N4WL11"/>
<keyword evidence="1" id="KW-0472">Membrane</keyword>
<feature type="transmembrane region" description="Helical" evidence="1">
    <location>
        <begin position="42"/>
        <end position="62"/>
    </location>
</feature>
<dbReference type="GO" id="GO:0016323">
    <property type="term" value="C:basolateral plasma membrane"/>
    <property type="evidence" value="ECO:0007669"/>
    <property type="project" value="TreeGrafter"/>
</dbReference>
<dbReference type="PANTHER" id="PTHR11388:SF100">
    <property type="entry name" value="SOLUTE CARRIER ORGANIC ANION TRANSPORTER FAMILY MEMBER 4A1"/>
    <property type="match status" value="1"/>
</dbReference>
<dbReference type="PANTHER" id="PTHR11388">
    <property type="entry name" value="ORGANIC ANION TRANSPORTER"/>
    <property type="match status" value="1"/>
</dbReference>
<dbReference type="GO" id="GO:0015347">
    <property type="term" value="F:sodium-independent organic anion transmembrane transporter activity"/>
    <property type="evidence" value="ECO:0007669"/>
    <property type="project" value="TreeGrafter"/>
</dbReference>
<reference evidence="2 3" key="2">
    <citation type="submission" date="2018-11" db="EMBL/GenBank/DDBJ databases">
        <authorList>
            <consortium name="Pathogen Informatics"/>
        </authorList>
    </citation>
    <scope>NUCLEOTIDE SEQUENCE [LARGE SCALE GENOMIC DNA]</scope>
    <source>
        <strain evidence="2 3">MHpl1</strain>
    </source>
</reference>
<dbReference type="OrthoDB" id="5062115at2759"/>
<keyword evidence="1" id="KW-0812">Transmembrane</keyword>
<sequence length="115" mass="12913">MNEKFQLYSCMAPAISHRKMVASHAWYLCLHSGLIGNNVLHYSTHTGIISSWYDFAVLLVVFGHKGRWIGWGGVIMALGSLVCALPHWLISPYQPEHSTNNASDFGQCTLRYFIA</sequence>
<name>A0A0N4WL11_HAEPC</name>
<reference evidence="4" key="1">
    <citation type="submission" date="2017-02" db="UniProtKB">
        <authorList>
            <consortium name="WormBaseParasite"/>
        </authorList>
    </citation>
    <scope>IDENTIFICATION</scope>
</reference>
<evidence type="ECO:0000313" key="4">
    <source>
        <dbReference type="WBParaSite" id="HPLM_0001180501-mRNA-1"/>
    </source>
</evidence>
<evidence type="ECO:0000313" key="2">
    <source>
        <dbReference type="EMBL" id="VDO43870.1"/>
    </source>
</evidence>
<protein>
    <submittedName>
        <fullName evidence="4">MFS_1_like domain-containing protein</fullName>
    </submittedName>
</protein>
<dbReference type="WBParaSite" id="HPLM_0001180501-mRNA-1">
    <property type="protein sequence ID" value="HPLM_0001180501-mRNA-1"/>
    <property type="gene ID" value="HPLM_0001180501"/>
</dbReference>
<dbReference type="Pfam" id="PF03137">
    <property type="entry name" value="OATP"/>
    <property type="match status" value="1"/>
</dbReference>
<organism evidence="4">
    <name type="scientific">Haemonchus placei</name>
    <name type="common">Barber's pole worm</name>
    <dbReference type="NCBI Taxonomy" id="6290"/>
    <lineage>
        <taxon>Eukaryota</taxon>
        <taxon>Metazoa</taxon>
        <taxon>Ecdysozoa</taxon>
        <taxon>Nematoda</taxon>
        <taxon>Chromadorea</taxon>
        <taxon>Rhabditida</taxon>
        <taxon>Rhabditina</taxon>
        <taxon>Rhabditomorpha</taxon>
        <taxon>Strongyloidea</taxon>
        <taxon>Trichostrongylidae</taxon>
        <taxon>Haemonchus</taxon>
    </lineage>
</organism>
<evidence type="ECO:0000256" key="1">
    <source>
        <dbReference type="SAM" id="Phobius"/>
    </source>
</evidence>
<dbReference type="InterPro" id="IPR004156">
    <property type="entry name" value="OATP"/>
</dbReference>